<dbReference type="AlphaFoldDB" id="A0A8H6C6D1"/>
<dbReference type="GeneID" id="59335011"/>
<gene>
    <name evidence="2" type="ORF">HO133_006610</name>
</gene>
<dbReference type="RefSeq" id="XP_037147218.1">
    <property type="nucleotide sequence ID" value="XM_037297508.1"/>
</dbReference>
<name>A0A8H6C6D1_9LECA</name>
<comment type="caution">
    <text evidence="2">The sequence shown here is derived from an EMBL/GenBank/DDBJ whole genome shotgun (WGS) entry which is preliminary data.</text>
</comment>
<dbReference type="Proteomes" id="UP000593566">
    <property type="component" value="Unassembled WGS sequence"/>
</dbReference>
<evidence type="ECO:0000313" key="2">
    <source>
        <dbReference type="EMBL" id="KAF6217783.1"/>
    </source>
</evidence>
<evidence type="ECO:0000313" key="3">
    <source>
        <dbReference type="Proteomes" id="UP000593566"/>
    </source>
</evidence>
<accession>A0A8H6C6D1</accession>
<evidence type="ECO:0000256" key="1">
    <source>
        <dbReference type="SAM" id="MobiDB-lite"/>
    </source>
</evidence>
<organism evidence="2 3">
    <name type="scientific">Letharia lupina</name>
    <dbReference type="NCBI Taxonomy" id="560253"/>
    <lineage>
        <taxon>Eukaryota</taxon>
        <taxon>Fungi</taxon>
        <taxon>Dikarya</taxon>
        <taxon>Ascomycota</taxon>
        <taxon>Pezizomycotina</taxon>
        <taxon>Lecanoromycetes</taxon>
        <taxon>OSLEUM clade</taxon>
        <taxon>Lecanoromycetidae</taxon>
        <taxon>Lecanorales</taxon>
        <taxon>Lecanorineae</taxon>
        <taxon>Parmeliaceae</taxon>
        <taxon>Letharia</taxon>
    </lineage>
</organism>
<dbReference type="EMBL" id="JACCJB010000025">
    <property type="protein sequence ID" value="KAF6217783.1"/>
    <property type="molecule type" value="Genomic_DNA"/>
</dbReference>
<reference evidence="2 3" key="1">
    <citation type="journal article" date="2020" name="Genomics">
        <title>Complete, high-quality genomes from long-read metagenomic sequencing of two wolf lichen thalli reveals enigmatic genome architecture.</title>
        <authorList>
            <person name="McKenzie S.K."/>
            <person name="Walston R.F."/>
            <person name="Allen J.L."/>
        </authorList>
    </citation>
    <scope>NUCLEOTIDE SEQUENCE [LARGE SCALE GENOMIC DNA]</scope>
    <source>
        <strain evidence="2">WasteWater1</strain>
    </source>
</reference>
<proteinExistence type="predicted"/>
<feature type="region of interest" description="Disordered" evidence="1">
    <location>
        <begin position="1"/>
        <end position="25"/>
    </location>
</feature>
<sequence length="82" mass="9100">MEDNNDDVDRDKDPPDTFSEYSDLESVGGGFPIGTLATMKYRRYGKGEGEETALIERRHGLGGSVDVLHLRGVQSCMDFECI</sequence>
<keyword evidence="3" id="KW-1185">Reference proteome</keyword>
<protein>
    <submittedName>
        <fullName evidence="2">Uncharacterized protein</fullName>
    </submittedName>
</protein>